<organism evidence="4 5">
    <name type="scientific">Streptomyces longisporoflavus</name>
    <dbReference type="NCBI Taxonomy" id="28044"/>
    <lineage>
        <taxon>Bacteria</taxon>
        <taxon>Bacillati</taxon>
        <taxon>Actinomycetota</taxon>
        <taxon>Actinomycetes</taxon>
        <taxon>Kitasatosporales</taxon>
        <taxon>Streptomycetaceae</taxon>
        <taxon>Streptomyces</taxon>
    </lineage>
</organism>
<dbReference type="EMBL" id="JBIRGQ010000002">
    <property type="protein sequence ID" value="MFH8546049.1"/>
    <property type="molecule type" value="Genomic_DNA"/>
</dbReference>
<feature type="transmembrane region" description="Helical" evidence="2">
    <location>
        <begin position="71"/>
        <end position="89"/>
    </location>
</feature>
<keyword evidence="2" id="KW-0472">Membrane</keyword>
<evidence type="ECO:0000313" key="5">
    <source>
        <dbReference type="Proteomes" id="UP001610818"/>
    </source>
</evidence>
<feature type="transmembrane region" description="Helical" evidence="2">
    <location>
        <begin position="120"/>
        <end position="141"/>
    </location>
</feature>
<reference evidence="4 5" key="1">
    <citation type="submission" date="2024-10" db="EMBL/GenBank/DDBJ databases">
        <title>The Natural Products Discovery Center: Release of the First 8490 Sequenced Strains for Exploring Actinobacteria Biosynthetic Diversity.</title>
        <authorList>
            <person name="Kalkreuter E."/>
            <person name="Kautsar S.A."/>
            <person name="Yang D."/>
            <person name="Bader C.D."/>
            <person name="Teijaro C.N."/>
            <person name="Fluegel L."/>
            <person name="Davis C.M."/>
            <person name="Simpson J.R."/>
            <person name="Lauterbach L."/>
            <person name="Steele A.D."/>
            <person name="Gui C."/>
            <person name="Meng S."/>
            <person name="Li G."/>
            <person name="Viehrig K."/>
            <person name="Ye F."/>
            <person name="Su P."/>
            <person name="Kiefer A.F."/>
            <person name="Nichols A."/>
            <person name="Cepeda A.J."/>
            <person name="Yan W."/>
            <person name="Fan B."/>
            <person name="Jiang Y."/>
            <person name="Adhikari A."/>
            <person name="Zheng C.-J."/>
            <person name="Schuster L."/>
            <person name="Cowan T.M."/>
            <person name="Smanski M.J."/>
            <person name="Chevrette M.G."/>
            <person name="De Carvalho L.P.S."/>
            <person name="Shen B."/>
        </authorList>
    </citation>
    <scope>NUCLEOTIDE SEQUENCE [LARGE SCALE GENOMIC DNA]</scope>
    <source>
        <strain evidence="4 5">NPDC017990</strain>
    </source>
</reference>
<proteinExistence type="predicted"/>
<dbReference type="Proteomes" id="UP001610818">
    <property type="component" value="Unassembled WGS sequence"/>
</dbReference>
<protein>
    <submittedName>
        <fullName evidence="4">DUF6286 domain-containing protein</fullName>
    </submittedName>
</protein>
<dbReference type="Pfam" id="PF19803">
    <property type="entry name" value="DUF6286"/>
    <property type="match status" value="1"/>
</dbReference>
<feature type="domain" description="DUF6286" evidence="3">
    <location>
        <begin position="130"/>
        <end position="233"/>
    </location>
</feature>
<keyword evidence="5" id="KW-1185">Reference proteome</keyword>
<accession>A0ABW7QNF7</accession>
<gene>
    <name evidence="4" type="ORF">ACH4F9_13705</name>
</gene>
<sequence length="240" mass="24813">MSESQGSHAAGGAGGAGSAGGMGGTQPVPVVERAGSELDQSASAASYDPSPTPPTLPDNAKPTRFWSPRRVPAAVVALLLLGGAGLLLYDIAAVRAGHSAMAWRGDLARELAERPLKDTWVLVGAGVAAAAGLWLIVLAATPGLRAVLAMRREDADVRAGLHRGAAAMVLRDRAMDVAGVQSVRVRMKRSKVDVRAVSHFRELDDVRGDLDNTLADGIRDLGLGRGPALSVRVARPGRKG</sequence>
<evidence type="ECO:0000256" key="2">
    <source>
        <dbReference type="SAM" id="Phobius"/>
    </source>
</evidence>
<keyword evidence="2" id="KW-0812">Transmembrane</keyword>
<feature type="compositionally biased region" description="Gly residues" evidence="1">
    <location>
        <begin position="9"/>
        <end position="24"/>
    </location>
</feature>
<feature type="region of interest" description="Disordered" evidence="1">
    <location>
        <begin position="1"/>
        <end position="63"/>
    </location>
</feature>
<dbReference type="InterPro" id="IPR046253">
    <property type="entry name" value="DUF6286"/>
</dbReference>
<keyword evidence="2" id="KW-1133">Transmembrane helix</keyword>
<evidence type="ECO:0000259" key="3">
    <source>
        <dbReference type="Pfam" id="PF19803"/>
    </source>
</evidence>
<dbReference type="RefSeq" id="WP_397711340.1">
    <property type="nucleotide sequence ID" value="NZ_JBIRGN010000002.1"/>
</dbReference>
<evidence type="ECO:0000256" key="1">
    <source>
        <dbReference type="SAM" id="MobiDB-lite"/>
    </source>
</evidence>
<evidence type="ECO:0000313" key="4">
    <source>
        <dbReference type="EMBL" id="MFH8546049.1"/>
    </source>
</evidence>
<name>A0ABW7QNF7_9ACTN</name>
<comment type="caution">
    <text evidence="4">The sequence shown here is derived from an EMBL/GenBank/DDBJ whole genome shotgun (WGS) entry which is preliminary data.</text>
</comment>